<protein>
    <recommendedName>
        <fullName evidence="5">Leucine-rich repeat-containing N-terminal plant-type domain-containing protein</fullName>
    </recommendedName>
</protein>
<feature type="signal peptide" evidence="4">
    <location>
        <begin position="1"/>
        <end position="22"/>
    </location>
</feature>
<dbReference type="PANTHER" id="PTHR47988">
    <property type="entry name" value="SOMATIC EMBRYOGENESIS RECEPTOR KINASE 1"/>
    <property type="match status" value="1"/>
</dbReference>
<dbReference type="InterPro" id="IPR032675">
    <property type="entry name" value="LRR_dom_sf"/>
</dbReference>
<evidence type="ECO:0000259" key="5">
    <source>
        <dbReference type="Pfam" id="PF08263"/>
    </source>
</evidence>
<evidence type="ECO:0000256" key="1">
    <source>
        <dbReference type="ARBA" id="ARBA00022614"/>
    </source>
</evidence>
<dbReference type="AlphaFoldDB" id="A0AAU9RZ30"/>
<evidence type="ECO:0000313" key="6">
    <source>
        <dbReference type="EMBL" id="CAH2051984.1"/>
    </source>
</evidence>
<accession>A0AAU9RZ30</accession>
<reference evidence="6 7" key="1">
    <citation type="submission" date="2022-03" db="EMBL/GenBank/DDBJ databases">
        <authorList>
            <person name="Nunn A."/>
            <person name="Chopra R."/>
            <person name="Nunn A."/>
            <person name="Contreras Garrido A."/>
        </authorList>
    </citation>
    <scope>NUCLEOTIDE SEQUENCE [LARGE SCALE GENOMIC DNA]</scope>
</reference>
<dbReference type="Pfam" id="PF08263">
    <property type="entry name" value="LRRNT_2"/>
    <property type="match status" value="1"/>
</dbReference>
<keyword evidence="2 4" id="KW-0732">Signal</keyword>
<feature type="chain" id="PRO_5043381432" description="Leucine-rich repeat-containing N-terminal plant-type domain-containing protein" evidence="4">
    <location>
        <begin position="23"/>
        <end position="95"/>
    </location>
</feature>
<sequence>MEPPHSFIWLIILFDLLLRVAGNSEGDALTAMRNSLSDSNNVLKSWDNQNSFTPCTWFHVTCNPESRVVRVMQISLDNSLDNSLDKSLNFYTCGT</sequence>
<evidence type="ECO:0000256" key="3">
    <source>
        <dbReference type="ARBA" id="ARBA00022737"/>
    </source>
</evidence>
<organism evidence="6 7">
    <name type="scientific">Thlaspi arvense</name>
    <name type="common">Field penny-cress</name>
    <dbReference type="NCBI Taxonomy" id="13288"/>
    <lineage>
        <taxon>Eukaryota</taxon>
        <taxon>Viridiplantae</taxon>
        <taxon>Streptophyta</taxon>
        <taxon>Embryophyta</taxon>
        <taxon>Tracheophyta</taxon>
        <taxon>Spermatophyta</taxon>
        <taxon>Magnoliopsida</taxon>
        <taxon>eudicotyledons</taxon>
        <taxon>Gunneridae</taxon>
        <taxon>Pentapetalae</taxon>
        <taxon>rosids</taxon>
        <taxon>malvids</taxon>
        <taxon>Brassicales</taxon>
        <taxon>Brassicaceae</taxon>
        <taxon>Thlaspideae</taxon>
        <taxon>Thlaspi</taxon>
    </lineage>
</organism>
<dbReference type="InterPro" id="IPR013210">
    <property type="entry name" value="LRR_N_plant-typ"/>
</dbReference>
<keyword evidence="7" id="KW-1185">Reference proteome</keyword>
<feature type="domain" description="Leucine-rich repeat-containing N-terminal plant-type" evidence="5">
    <location>
        <begin position="23"/>
        <end position="63"/>
    </location>
</feature>
<dbReference type="EMBL" id="OU466859">
    <property type="protein sequence ID" value="CAH2051984.1"/>
    <property type="molecule type" value="Genomic_DNA"/>
</dbReference>
<evidence type="ECO:0000256" key="2">
    <source>
        <dbReference type="ARBA" id="ARBA00022729"/>
    </source>
</evidence>
<dbReference type="Gene3D" id="3.80.10.10">
    <property type="entry name" value="Ribonuclease Inhibitor"/>
    <property type="match status" value="1"/>
</dbReference>
<keyword evidence="3" id="KW-0677">Repeat</keyword>
<evidence type="ECO:0000313" key="7">
    <source>
        <dbReference type="Proteomes" id="UP000836841"/>
    </source>
</evidence>
<keyword evidence="1" id="KW-0433">Leucine-rich repeat</keyword>
<name>A0AAU9RZ30_THLAR</name>
<gene>
    <name evidence="6" type="ORF">TAV2_LOCUS8793</name>
</gene>
<proteinExistence type="predicted"/>
<dbReference type="Proteomes" id="UP000836841">
    <property type="component" value="Chromosome 3"/>
</dbReference>
<evidence type="ECO:0000256" key="4">
    <source>
        <dbReference type="SAM" id="SignalP"/>
    </source>
</evidence>